<sequence length="308" mass="36084">MSKVSNSLRILLLLSKNRKMSGEQLASMLELSGRSVRKHINDLLMAGFMIHTIRGRNGGYFLETNPLWNSFLEQKELDKLTELVRKQLTLNPNDKVVQQLEEKLKQLSNQNDTVITSSYSVNTDFSHITFIKQQLKYCLEEQLQAVITYYSASSGLTTRTIHIYHFIQHNEHEYCIAYCEKKKCFLTFKLNRIERITISHQTFNKDASFSLKQFLGTNSLFNDPYNIELLVKKDIYIWFRDTKWAANQVIKEYNEDYLFTGTMYGLPVIKQFILRFGASVSVLSPKELREEIEREIQKMQKNNFISSL</sequence>
<dbReference type="InterPro" id="IPR036388">
    <property type="entry name" value="WH-like_DNA-bd_sf"/>
</dbReference>
<dbReference type="RefSeq" id="WP_042978709.1">
    <property type="nucleotide sequence ID" value="NZ_JMQC01000007.1"/>
</dbReference>
<dbReference type="Pfam" id="PF08279">
    <property type="entry name" value="HTH_11"/>
    <property type="match status" value="1"/>
</dbReference>
<evidence type="ECO:0000313" key="6">
    <source>
        <dbReference type="Proteomes" id="UP000029389"/>
    </source>
</evidence>
<reference evidence="5 7" key="2">
    <citation type="submission" date="2018-08" db="EMBL/GenBank/DDBJ databases">
        <title>Bacillus clarus sp. nov. strain PS00077A.</title>
        <authorList>
            <person name="Mendez Acevedo M."/>
            <person name="Carroll L."/>
            <person name="Mukherjee M."/>
            <person name="Wiedmann M."/>
            <person name="Kovac J."/>
        </authorList>
    </citation>
    <scope>NUCLEOTIDE SEQUENCE [LARGE SCALE GENOMIC DNA]</scope>
    <source>
        <strain evidence="5 7">PS00077A</strain>
    </source>
</reference>
<accession>A0A090Z2U8</accession>
<dbReference type="InterPro" id="IPR036390">
    <property type="entry name" value="WH_DNA-bd_sf"/>
</dbReference>
<keyword evidence="7" id="KW-1185">Reference proteome</keyword>
<gene>
    <name evidence="5" type="ORF">D0U04_25830</name>
    <name evidence="4" type="ORF">DJ93_5950</name>
</gene>
<dbReference type="Proteomes" id="UP000029389">
    <property type="component" value="Unassembled WGS sequence"/>
</dbReference>
<dbReference type="Pfam" id="PF13280">
    <property type="entry name" value="WYL"/>
    <property type="match status" value="1"/>
</dbReference>
<dbReference type="InterPro" id="IPR051534">
    <property type="entry name" value="CBASS_pafABC_assoc_protein"/>
</dbReference>
<name>A0A090Z2U8_9BACI</name>
<protein>
    <submittedName>
        <fullName evidence="4">Transcriptional regulator family protein</fullName>
    </submittedName>
    <submittedName>
        <fullName evidence="5">WYL domain-containing transcriptional regulator</fullName>
    </submittedName>
</protein>
<feature type="domain" description="WCX" evidence="3">
    <location>
        <begin position="224"/>
        <end position="299"/>
    </location>
</feature>
<dbReference type="InterPro" id="IPR013196">
    <property type="entry name" value="HTH_11"/>
</dbReference>
<dbReference type="EMBL" id="QVOD01000052">
    <property type="protein sequence ID" value="RFT63194.1"/>
    <property type="molecule type" value="Genomic_DNA"/>
</dbReference>
<feature type="domain" description="WYL" evidence="2">
    <location>
        <begin position="134"/>
        <end position="198"/>
    </location>
</feature>
<dbReference type="InterPro" id="IPR026881">
    <property type="entry name" value="WYL_dom"/>
</dbReference>
<dbReference type="EMBL" id="JMQC01000007">
    <property type="protein sequence ID" value="KFN04683.1"/>
    <property type="molecule type" value="Genomic_DNA"/>
</dbReference>
<dbReference type="Pfam" id="PF25583">
    <property type="entry name" value="WCX"/>
    <property type="match status" value="1"/>
</dbReference>
<dbReference type="PANTHER" id="PTHR34580:SF1">
    <property type="entry name" value="PROTEIN PAFC"/>
    <property type="match status" value="1"/>
</dbReference>
<proteinExistence type="predicted"/>
<dbReference type="PATRIC" id="fig|1405.8.peg.121"/>
<dbReference type="AlphaFoldDB" id="A0A090Z2U8"/>
<dbReference type="Gene3D" id="1.10.10.10">
    <property type="entry name" value="Winged helix-like DNA-binding domain superfamily/Winged helix DNA-binding domain"/>
    <property type="match status" value="1"/>
</dbReference>
<reference evidence="4 6" key="1">
    <citation type="submission" date="2014-04" db="EMBL/GenBank/DDBJ databases">
        <authorList>
            <person name="Bishop-Lilly K.A."/>
            <person name="Broomall S.M."/>
            <person name="Chain P.S."/>
            <person name="Chertkov O."/>
            <person name="Coyne S.R."/>
            <person name="Daligault H.E."/>
            <person name="Davenport K.W."/>
            <person name="Erkkila T."/>
            <person name="Frey K.G."/>
            <person name="Gibbons H.S."/>
            <person name="Gu W."/>
            <person name="Jaissle J."/>
            <person name="Johnson S.L."/>
            <person name="Koroleva G.I."/>
            <person name="Ladner J.T."/>
            <person name="Lo C.-C."/>
            <person name="Minogue T.D."/>
            <person name="Munk C."/>
            <person name="Palacios G.F."/>
            <person name="Redden C.L."/>
            <person name="Rosenzweig C.N."/>
            <person name="Scholz M.B."/>
            <person name="Teshima H."/>
            <person name="Xu Y."/>
        </authorList>
    </citation>
    <scope>NUCLEOTIDE SEQUENCE [LARGE SCALE GENOMIC DNA]</scope>
    <source>
        <strain evidence="4 6">BHP</strain>
    </source>
</reference>
<organism evidence="4 6">
    <name type="scientific">Bacillus clarus</name>
    <dbReference type="NCBI Taxonomy" id="2338372"/>
    <lineage>
        <taxon>Bacteria</taxon>
        <taxon>Bacillati</taxon>
        <taxon>Bacillota</taxon>
        <taxon>Bacilli</taxon>
        <taxon>Bacillales</taxon>
        <taxon>Bacillaceae</taxon>
        <taxon>Bacillus</taxon>
        <taxon>Bacillus cereus group</taxon>
    </lineage>
</organism>
<feature type="domain" description="Helix-turn-helix type 11" evidence="1">
    <location>
        <begin position="8"/>
        <end position="60"/>
    </location>
</feature>
<evidence type="ECO:0000313" key="5">
    <source>
        <dbReference type="EMBL" id="RFT63194.1"/>
    </source>
</evidence>
<dbReference type="PANTHER" id="PTHR34580">
    <property type="match status" value="1"/>
</dbReference>
<dbReference type="InterPro" id="IPR057727">
    <property type="entry name" value="WCX_dom"/>
</dbReference>
<evidence type="ECO:0000259" key="3">
    <source>
        <dbReference type="Pfam" id="PF25583"/>
    </source>
</evidence>
<dbReference type="Proteomes" id="UP000264294">
    <property type="component" value="Unassembled WGS sequence"/>
</dbReference>
<comment type="caution">
    <text evidence="4">The sequence shown here is derived from an EMBL/GenBank/DDBJ whole genome shotgun (WGS) entry which is preliminary data.</text>
</comment>
<evidence type="ECO:0000259" key="2">
    <source>
        <dbReference type="Pfam" id="PF13280"/>
    </source>
</evidence>
<evidence type="ECO:0000313" key="4">
    <source>
        <dbReference type="EMBL" id="KFN04683.1"/>
    </source>
</evidence>
<dbReference type="SUPFAM" id="SSF46785">
    <property type="entry name" value="Winged helix' DNA-binding domain"/>
    <property type="match status" value="1"/>
</dbReference>
<evidence type="ECO:0000313" key="7">
    <source>
        <dbReference type="Proteomes" id="UP000264294"/>
    </source>
</evidence>
<evidence type="ECO:0000259" key="1">
    <source>
        <dbReference type="Pfam" id="PF08279"/>
    </source>
</evidence>